<dbReference type="PANTHER" id="PTHR22529">
    <property type="entry name" value="EPITHELIAL-STROMAL INTERACTION PROTEIN 1"/>
    <property type="match status" value="1"/>
</dbReference>
<feature type="compositionally biased region" description="Low complexity" evidence="1">
    <location>
        <begin position="42"/>
        <end position="60"/>
    </location>
</feature>
<name>A0A9D3T8Q3_MEGAT</name>
<sequence>MDPYRRWESNEMDKSDNFTNRRMNPGSNSLSANEPYQDDKNANPNANANAQGAQNDRQAQYAGGYTMIPPNESRRSKLQRMAQKEEQELQRWKEEHRPGPVNLAPAQLGGSMSLAEARQKQFVHLRQSKLEKKLKQEEMDRKRREAEEEENQRMKAIQREKANRLEEKRRQEEQQRREAYRQDRQERTQQFLQRIEKSSSAPMATSGSWPSSSWDRGREYREVRRAEENAQLEQRKEEQRRKSELLEEKQKELEEERQRELLMEHRRVNSAWLDRLVGGVGSGGETEPAHAHVGVDGDQEAHESNVPITSPGPGLAEVHSDSAGEDEGDNEWAVMKLMNAFPFYERDFLEDIVAQCNGSEAGVHARGMRKPLDWVTDPNETQRQCLVNGQMTDFSHKT</sequence>
<accession>A0A9D3T8Q3</accession>
<evidence type="ECO:0008006" key="4">
    <source>
        <dbReference type="Google" id="ProtNLM"/>
    </source>
</evidence>
<dbReference type="InterPro" id="IPR026185">
    <property type="entry name" value="EPSTI1"/>
</dbReference>
<proteinExistence type="predicted"/>
<evidence type="ECO:0000256" key="1">
    <source>
        <dbReference type="SAM" id="MobiDB-lite"/>
    </source>
</evidence>
<comment type="caution">
    <text evidence="2">The sequence shown here is derived from an EMBL/GenBank/DDBJ whole genome shotgun (WGS) entry which is preliminary data.</text>
</comment>
<feature type="compositionally biased region" description="Polar residues" evidence="1">
    <location>
        <begin position="17"/>
        <end position="34"/>
    </location>
</feature>
<feature type="compositionally biased region" description="Polar residues" evidence="1">
    <location>
        <begin position="188"/>
        <end position="214"/>
    </location>
</feature>
<reference evidence="2" key="1">
    <citation type="submission" date="2021-01" db="EMBL/GenBank/DDBJ databases">
        <authorList>
            <person name="Zahm M."/>
            <person name="Roques C."/>
            <person name="Cabau C."/>
            <person name="Klopp C."/>
            <person name="Donnadieu C."/>
            <person name="Jouanno E."/>
            <person name="Lampietro C."/>
            <person name="Louis A."/>
            <person name="Herpin A."/>
            <person name="Echchiki A."/>
            <person name="Berthelot C."/>
            <person name="Parey E."/>
            <person name="Roest-Crollius H."/>
            <person name="Braasch I."/>
            <person name="Postlethwait J."/>
            <person name="Bobe J."/>
            <person name="Montfort J."/>
            <person name="Bouchez O."/>
            <person name="Begum T."/>
            <person name="Mejri S."/>
            <person name="Adams A."/>
            <person name="Chen W.-J."/>
            <person name="Guiguen Y."/>
        </authorList>
    </citation>
    <scope>NUCLEOTIDE SEQUENCE</scope>
    <source>
        <strain evidence="2">YG-15Mar2019-1</strain>
        <tissue evidence="2">Brain</tissue>
    </source>
</reference>
<feature type="compositionally biased region" description="Basic and acidic residues" evidence="1">
    <location>
        <begin position="1"/>
        <end position="16"/>
    </location>
</feature>
<dbReference type="PANTHER" id="PTHR22529:SF1">
    <property type="entry name" value="EPITHELIAL-STROMAL INTERACTION PROTEIN 1"/>
    <property type="match status" value="1"/>
</dbReference>
<dbReference type="Proteomes" id="UP001046870">
    <property type="component" value="Chromosome 12"/>
</dbReference>
<dbReference type="AlphaFoldDB" id="A0A9D3T8Q3"/>
<dbReference type="EMBL" id="JAFDVH010000012">
    <property type="protein sequence ID" value="KAG7467130.1"/>
    <property type="molecule type" value="Genomic_DNA"/>
</dbReference>
<protein>
    <recommendedName>
        <fullName evidence="4">Epithelial stromal interaction 1</fullName>
    </recommendedName>
</protein>
<keyword evidence="3" id="KW-1185">Reference proteome</keyword>
<gene>
    <name evidence="2" type="ORF">MATL_G00150090</name>
</gene>
<evidence type="ECO:0000313" key="2">
    <source>
        <dbReference type="EMBL" id="KAG7467130.1"/>
    </source>
</evidence>
<dbReference type="OrthoDB" id="10053624at2759"/>
<evidence type="ECO:0000313" key="3">
    <source>
        <dbReference type="Proteomes" id="UP001046870"/>
    </source>
</evidence>
<feature type="compositionally biased region" description="Basic and acidic residues" evidence="1">
    <location>
        <begin position="128"/>
        <end position="187"/>
    </location>
</feature>
<feature type="compositionally biased region" description="Basic and acidic residues" evidence="1">
    <location>
        <begin position="82"/>
        <end position="98"/>
    </location>
</feature>
<feature type="compositionally biased region" description="Basic and acidic residues" evidence="1">
    <location>
        <begin position="215"/>
        <end position="258"/>
    </location>
</feature>
<organism evidence="2 3">
    <name type="scientific">Megalops atlanticus</name>
    <name type="common">Tarpon</name>
    <name type="synonym">Clupea gigantea</name>
    <dbReference type="NCBI Taxonomy" id="7932"/>
    <lineage>
        <taxon>Eukaryota</taxon>
        <taxon>Metazoa</taxon>
        <taxon>Chordata</taxon>
        <taxon>Craniata</taxon>
        <taxon>Vertebrata</taxon>
        <taxon>Euteleostomi</taxon>
        <taxon>Actinopterygii</taxon>
        <taxon>Neopterygii</taxon>
        <taxon>Teleostei</taxon>
        <taxon>Elopiformes</taxon>
        <taxon>Megalopidae</taxon>
        <taxon>Megalops</taxon>
    </lineage>
</organism>
<feature type="region of interest" description="Disordered" evidence="1">
    <location>
        <begin position="1"/>
        <end position="258"/>
    </location>
</feature>